<proteinExistence type="predicted"/>
<dbReference type="AlphaFoldDB" id="A0A4V1AMT9"/>
<protein>
    <submittedName>
        <fullName evidence="1">Uncharacterized protein</fullName>
    </submittedName>
</protein>
<evidence type="ECO:0000313" key="2">
    <source>
        <dbReference type="Proteomes" id="UP000294292"/>
    </source>
</evidence>
<accession>A0A4V1AMT9</accession>
<dbReference type="OrthoDB" id="2456305at2"/>
<dbReference type="RefSeq" id="WP_134209156.1">
    <property type="nucleotide sequence ID" value="NZ_CP038015.1"/>
</dbReference>
<sequence>MKSSNKVVILLSFLLLTIVILVIVLATLSPESDQDLYIRSVNDVEVVTNKLTETDFQQKLITKLKDEGYKPTGSIGYTIFSMEKKQMTIVLHGIDSNRSKAENYIQELTNQLSSSIGLGTFEVTILEDND</sequence>
<evidence type="ECO:0000313" key="1">
    <source>
        <dbReference type="EMBL" id="QBP40435.1"/>
    </source>
</evidence>
<reference evidence="1 2" key="1">
    <citation type="submission" date="2019-03" db="EMBL/GenBank/DDBJ databases">
        <title>Complete genome sequence of Paenisporosarcina antarctica CGMCC 1.6503T.</title>
        <authorList>
            <person name="Rong J.-C."/>
            <person name="Chi N.-Y."/>
            <person name="Zhang Q.-F."/>
        </authorList>
    </citation>
    <scope>NUCLEOTIDE SEQUENCE [LARGE SCALE GENOMIC DNA]</scope>
    <source>
        <strain evidence="1 2">CGMCC 1.6503</strain>
    </source>
</reference>
<name>A0A4V1AMT9_9BACL</name>
<dbReference type="EMBL" id="CP038015">
    <property type="protein sequence ID" value="QBP40435.1"/>
    <property type="molecule type" value="Genomic_DNA"/>
</dbReference>
<dbReference type="KEGG" id="panc:E2636_04505"/>
<dbReference type="Proteomes" id="UP000294292">
    <property type="component" value="Chromosome"/>
</dbReference>
<gene>
    <name evidence="1" type="ORF">E2636_04505</name>
</gene>
<organism evidence="1 2">
    <name type="scientific">Paenisporosarcina antarctica</name>
    <dbReference type="NCBI Taxonomy" id="417367"/>
    <lineage>
        <taxon>Bacteria</taxon>
        <taxon>Bacillati</taxon>
        <taxon>Bacillota</taxon>
        <taxon>Bacilli</taxon>
        <taxon>Bacillales</taxon>
        <taxon>Caryophanaceae</taxon>
        <taxon>Paenisporosarcina</taxon>
    </lineage>
</organism>
<keyword evidence="2" id="KW-1185">Reference proteome</keyword>